<dbReference type="PANTHER" id="PTHR45947:SF3">
    <property type="entry name" value="SULFOQUINOVOSYL TRANSFERASE SQD2"/>
    <property type="match status" value="1"/>
</dbReference>
<dbReference type="InterPro" id="IPR001296">
    <property type="entry name" value="Glyco_trans_1"/>
</dbReference>
<dbReference type="EMBL" id="VNHK01000009">
    <property type="protein sequence ID" value="TYO89744.1"/>
    <property type="molecule type" value="Genomic_DNA"/>
</dbReference>
<comment type="caution">
    <text evidence="3">The sequence shown here is derived from an EMBL/GenBank/DDBJ whole genome shotgun (WGS) entry which is preliminary data.</text>
</comment>
<evidence type="ECO:0000313" key="3">
    <source>
        <dbReference type="EMBL" id="TYO89744.1"/>
    </source>
</evidence>
<dbReference type="CDD" id="cd03808">
    <property type="entry name" value="GT4_CapM-like"/>
    <property type="match status" value="1"/>
</dbReference>
<dbReference type="Proteomes" id="UP000324513">
    <property type="component" value="Unassembled WGS sequence"/>
</dbReference>
<proteinExistence type="predicted"/>
<dbReference type="PANTHER" id="PTHR45947">
    <property type="entry name" value="SULFOQUINOVOSYL TRANSFERASE SQD2"/>
    <property type="match status" value="1"/>
</dbReference>
<feature type="domain" description="Glycosyltransferase subfamily 4-like N-terminal" evidence="2">
    <location>
        <begin position="37"/>
        <end position="158"/>
    </location>
</feature>
<keyword evidence="4" id="KW-1185">Reference proteome</keyword>
<dbReference type="InterPro" id="IPR028098">
    <property type="entry name" value="Glyco_trans_4-like_N"/>
</dbReference>
<dbReference type="SUPFAM" id="SSF53756">
    <property type="entry name" value="UDP-Glycosyltransferase/glycogen phosphorylase"/>
    <property type="match status" value="1"/>
</dbReference>
<name>A0ABY3NDU2_ELIMR</name>
<evidence type="ECO:0000259" key="2">
    <source>
        <dbReference type="Pfam" id="PF13439"/>
    </source>
</evidence>
<dbReference type="Pfam" id="PF00534">
    <property type="entry name" value="Glycos_transf_1"/>
    <property type="match status" value="1"/>
</dbReference>
<organism evidence="3 4">
    <name type="scientific">Elizabethkingia miricola</name>
    <name type="common">Chryseobacterium miricola</name>
    <dbReference type="NCBI Taxonomy" id="172045"/>
    <lineage>
        <taxon>Bacteria</taxon>
        <taxon>Pseudomonadati</taxon>
        <taxon>Bacteroidota</taxon>
        <taxon>Flavobacteriia</taxon>
        <taxon>Flavobacteriales</taxon>
        <taxon>Weeksellaceae</taxon>
        <taxon>Elizabethkingia</taxon>
    </lineage>
</organism>
<sequence>MDKRILHVVSVSFSLPYFIGEQFTYFRRKTDYTFYVACSPSEELSDLSEELQFTKVPLPINRAISPIQDLKAIFLLRKFIRENKIDIVVGHTPKGGMIAMLAAYLAGLKNRVYFRHGIMFETSRGIKRFILKSIEQMTGFFATKVVCVSNEIKSISEREHLSNKKKNILLGRGTCNGVDCDNRFNPENYYNERDLKDKLGLDDTNFVVGYVGRLVKDKGTEDLVNAWSLVTDKYPQARLLLVGPFEDRDAVSEEVKNKIVDTSSIIHTGLVKNTEDYYAVMDAFILPSYREGFPTVILEASSMGLPILTTRATGCSEAIIENETGIFFDIESVKIYEAIEYFINNRSIARQMGENGRNFVKENFEQSYIWRIIENKILST</sequence>
<dbReference type="RefSeq" id="WP_065081877.1">
    <property type="nucleotide sequence ID" value="NZ_FLSS01000006.1"/>
</dbReference>
<evidence type="ECO:0000259" key="1">
    <source>
        <dbReference type="Pfam" id="PF00534"/>
    </source>
</evidence>
<dbReference type="InterPro" id="IPR050194">
    <property type="entry name" value="Glycosyltransferase_grp1"/>
</dbReference>
<dbReference type="Pfam" id="PF13439">
    <property type="entry name" value="Glyco_transf_4"/>
    <property type="match status" value="1"/>
</dbReference>
<dbReference type="Gene3D" id="3.40.50.2000">
    <property type="entry name" value="Glycogen Phosphorylase B"/>
    <property type="match status" value="2"/>
</dbReference>
<feature type="domain" description="Glycosyl transferase family 1" evidence="1">
    <location>
        <begin position="193"/>
        <end position="358"/>
    </location>
</feature>
<evidence type="ECO:0000313" key="4">
    <source>
        <dbReference type="Proteomes" id="UP000324513"/>
    </source>
</evidence>
<reference evidence="3 4" key="1">
    <citation type="submission" date="2019-07" db="EMBL/GenBank/DDBJ databases">
        <title>Genomic Encyclopedia of Archaeal and Bacterial Type Strains, Phase II (KMG-II): from individual species to whole genera.</title>
        <authorList>
            <person name="Goeker M."/>
        </authorList>
    </citation>
    <scope>NUCLEOTIDE SEQUENCE [LARGE SCALE GENOMIC DNA]</scope>
    <source>
        <strain evidence="3 4">DSM 14571</strain>
    </source>
</reference>
<gene>
    <name evidence="3" type="ORF">LX74_02736</name>
</gene>
<protein>
    <submittedName>
        <fullName evidence="3">Glycosyltransferase involved in cell wall biosynthesis</fullName>
    </submittedName>
</protein>
<accession>A0ABY3NDU2</accession>